<evidence type="ECO:0000313" key="12">
    <source>
        <dbReference type="EMBL" id="SQB42615.1"/>
    </source>
</evidence>
<evidence type="ECO:0000256" key="11">
    <source>
        <dbReference type="RuleBase" id="RU365092"/>
    </source>
</evidence>
<feature type="transmembrane region" description="Helical" evidence="11">
    <location>
        <begin position="66"/>
        <end position="83"/>
    </location>
</feature>
<dbReference type="Pfam" id="PF02652">
    <property type="entry name" value="Lactate_perm"/>
    <property type="match status" value="1"/>
</dbReference>
<evidence type="ECO:0000256" key="7">
    <source>
        <dbReference type="ARBA" id="ARBA00023136"/>
    </source>
</evidence>
<protein>
    <recommendedName>
        <fullName evidence="11">L-lactate permease</fullName>
    </recommendedName>
</protein>
<dbReference type="PANTHER" id="PTHR30003:SF0">
    <property type="entry name" value="GLYCOLATE PERMEASE GLCA-RELATED"/>
    <property type="match status" value="1"/>
</dbReference>
<evidence type="ECO:0000256" key="3">
    <source>
        <dbReference type="ARBA" id="ARBA00022448"/>
    </source>
</evidence>
<keyword evidence="7 11" id="KW-0472">Membrane</keyword>
<dbReference type="GO" id="GO:0005886">
    <property type="term" value="C:plasma membrane"/>
    <property type="evidence" value="ECO:0007669"/>
    <property type="project" value="UniProtKB-SubCell"/>
</dbReference>
<dbReference type="Proteomes" id="UP000251584">
    <property type="component" value="Unassembled WGS sequence"/>
</dbReference>
<evidence type="ECO:0000256" key="2">
    <source>
        <dbReference type="ARBA" id="ARBA00010100"/>
    </source>
</evidence>
<comment type="catalytic activity">
    <reaction evidence="10">
        <text>glycolate(in) + H(+)(in) = glycolate(out) + H(+)(out)</text>
        <dbReference type="Rhea" id="RHEA:29411"/>
        <dbReference type="ChEBI" id="CHEBI:15378"/>
        <dbReference type="ChEBI" id="CHEBI:29805"/>
    </reaction>
    <physiologicalReaction direction="right-to-left" evidence="10">
        <dbReference type="Rhea" id="RHEA:29413"/>
    </physiologicalReaction>
</comment>
<dbReference type="GO" id="GO:0015129">
    <property type="term" value="F:lactate transmembrane transporter activity"/>
    <property type="evidence" value="ECO:0007669"/>
    <property type="project" value="UniProtKB-UniRule"/>
</dbReference>
<comment type="function">
    <text evidence="11">Uptake of L-lactate across the membrane. Can also transport D-lactate and glycolate.</text>
</comment>
<keyword evidence="5 11" id="KW-0812">Transmembrane</keyword>
<evidence type="ECO:0000256" key="6">
    <source>
        <dbReference type="ARBA" id="ARBA00022989"/>
    </source>
</evidence>
<keyword evidence="3 11" id="KW-0813">Transport</keyword>
<reference evidence="12 13" key="1">
    <citation type="submission" date="2018-06" db="EMBL/GenBank/DDBJ databases">
        <authorList>
            <consortium name="Pathogen Informatics"/>
            <person name="Doyle S."/>
        </authorList>
    </citation>
    <scope>NUCLEOTIDE SEQUENCE [LARGE SCALE GENOMIC DNA]</scope>
    <source>
        <strain evidence="12 13">NCTC10786</strain>
    </source>
</reference>
<organism evidence="12 13">
    <name type="scientific">Citrobacter koseri</name>
    <name type="common">Citrobacter diversus</name>
    <dbReference type="NCBI Taxonomy" id="545"/>
    <lineage>
        <taxon>Bacteria</taxon>
        <taxon>Pseudomonadati</taxon>
        <taxon>Pseudomonadota</taxon>
        <taxon>Gammaproteobacteria</taxon>
        <taxon>Enterobacterales</taxon>
        <taxon>Enterobacteriaceae</taxon>
        <taxon>Citrobacter</taxon>
    </lineage>
</organism>
<evidence type="ECO:0000256" key="1">
    <source>
        <dbReference type="ARBA" id="ARBA00004651"/>
    </source>
</evidence>
<evidence type="ECO:0000256" key="5">
    <source>
        <dbReference type="ARBA" id="ARBA00022692"/>
    </source>
</evidence>
<evidence type="ECO:0000256" key="8">
    <source>
        <dbReference type="ARBA" id="ARBA00034011"/>
    </source>
</evidence>
<evidence type="ECO:0000256" key="10">
    <source>
        <dbReference type="ARBA" id="ARBA00034062"/>
    </source>
</evidence>
<proteinExistence type="inferred from homology"/>
<comment type="similarity">
    <text evidence="2 11">Belongs to the lactate permease family.</text>
</comment>
<evidence type="ECO:0000313" key="13">
    <source>
        <dbReference type="Proteomes" id="UP000251584"/>
    </source>
</evidence>
<comment type="subcellular location">
    <subcellularLocation>
        <location evidence="11">Cell inner membrane</location>
        <topology evidence="11">Multi-pass membrane protein</topology>
    </subcellularLocation>
    <subcellularLocation>
        <location evidence="1">Cell membrane</location>
        <topology evidence="1">Multi-pass membrane protein</topology>
    </subcellularLocation>
</comment>
<feature type="transmembrane region" description="Helical" evidence="11">
    <location>
        <begin position="29"/>
        <end position="46"/>
    </location>
</feature>
<keyword evidence="4" id="KW-1003">Cell membrane</keyword>
<dbReference type="EMBL" id="UAVY01000011">
    <property type="protein sequence ID" value="SQB42615.1"/>
    <property type="molecule type" value="Genomic_DNA"/>
</dbReference>
<dbReference type="AlphaFoldDB" id="A0A2X2X3J6"/>
<accession>A0A2X2X3J6</accession>
<dbReference type="GO" id="GO:0015295">
    <property type="term" value="F:solute:proton symporter activity"/>
    <property type="evidence" value="ECO:0007669"/>
    <property type="project" value="TreeGrafter"/>
</dbReference>
<comment type="catalytic activity">
    <reaction evidence="8">
        <text>(S)-lactate(in) + H(+)(in) = (S)-lactate(out) + H(+)(out)</text>
        <dbReference type="Rhea" id="RHEA:29415"/>
        <dbReference type="ChEBI" id="CHEBI:15378"/>
        <dbReference type="ChEBI" id="CHEBI:16651"/>
    </reaction>
    <physiologicalReaction direction="right-to-left" evidence="8">
        <dbReference type="Rhea" id="RHEA:29417"/>
    </physiologicalReaction>
</comment>
<evidence type="ECO:0000256" key="4">
    <source>
        <dbReference type="ARBA" id="ARBA00022475"/>
    </source>
</evidence>
<dbReference type="InterPro" id="IPR003804">
    <property type="entry name" value="Lactate_perm"/>
</dbReference>
<feature type="transmembrane region" description="Helical" evidence="11">
    <location>
        <begin position="6"/>
        <end position="22"/>
    </location>
</feature>
<comment type="caution">
    <text evidence="11">Lacks conserved residue(s) required for the propagation of feature annotation.</text>
</comment>
<gene>
    <name evidence="12" type="primary">lctP_5</name>
    <name evidence="12" type="ORF">NCTC10786_06616</name>
</gene>
<sequence length="118" mass="13381">MNEYFMFALALSPLLLMVFLILKLKMPIHYSVLISLAFTAALSAIFWDMPVQNLKASMGYGALKGLWPIVIVILGAIFSYNVMQATKALDILRDILASISEDKRIQVLLISWCFRWIP</sequence>
<dbReference type="PANTHER" id="PTHR30003">
    <property type="entry name" value="L-LACTATE PERMEASE"/>
    <property type="match status" value="1"/>
</dbReference>
<keyword evidence="6 11" id="KW-1133">Transmembrane helix</keyword>
<comment type="catalytic activity">
    <reaction evidence="9">
        <text>(R)-lactate(in) + H(+)(in) = (R)-lactate(out) + H(+)(out)</text>
        <dbReference type="Rhea" id="RHEA:71791"/>
        <dbReference type="ChEBI" id="CHEBI:15378"/>
        <dbReference type="ChEBI" id="CHEBI:16004"/>
    </reaction>
    <physiologicalReaction direction="right-to-left" evidence="9">
        <dbReference type="Rhea" id="RHEA:71793"/>
    </physiologicalReaction>
</comment>
<name>A0A2X2X3J6_CITKO</name>
<evidence type="ECO:0000256" key="9">
    <source>
        <dbReference type="ARBA" id="ARBA00034057"/>
    </source>
</evidence>
<keyword evidence="11" id="KW-0997">Cell inner membrane</keyword>